<accession>A0A317ZHN6</accession>
<dbReference type="PANTHER" id="PTHR31988:SF19">
    <property type="entry name" value="9-O-ACETYL-N-ACETYLNEURAMINIC ACID DEACETYLASE-RELATED"/>
    <property type="match status" value="1"/>
</dbReference>
<dbReference type="InterPro" id="IPR052940">
    <property type="entry name" value="Carb_Esterase_6"/>
</dbReference>
<dbReference type="GO" id="GO:0016788">
    <property type="term" value="F:hydrolase activity, acting on ester bonds"/>
    <property type="evidence" value="ECO:0007669"/>
    <property type="project" value="UniProtKB-ARBA"/>
</dbReference>
<dbReference type="OrthoDB" id="181615at2"/>
<sequence length="844" mass="89556">MTSLHSLNRQFLLFIVLLSTVAGLSAEQAGESPVKIFILAGQSNMLGHGEISPVQTEGTLEYVVANDPEGNYQFLVDGLGDWVVRDDVWIRDQGPMEGGLTVGYGARNDLIGPELGFGHYIGDLNEEQVLIVKAAWGGKSLAVDFRPPSSGSYADPATPYATPTAPGDDGFYYSEILRLVDEAINNLGTYFPDYDEGGYEIAGFGWHQGWNDRDDPSEYETNMANFIRDIRSAENGIGVPDLPFVIATTGMDGKETYTELEEAQLAMADATAYPEFDGNVFVIDTWATYEGLEFWQPVELSPRNQGYHWNRNAKTYTNLGLAMGDAMSLLVPGRCPFRPRVVGEASGVSLSWQNGTELPTSVRILRNGAIIAAAAPVDPPVFLDTTAEPGVLKYELQFNMPGDPCEPLTVTLNGGITGFDARPVSGGIELSWTNNMAYDGIEVRRNDVVLEAALSGSASSYIDSSAPGSGMVTYSVVPTNGNSAPASEQLNFNLVGELGVLDPLLANNGINPATGLAWAAGDTYRFISVTTTTSGAPDGTDSDIGTYNTWINTNAAANGHGAVNWNALASTSAVDARDNTGTNPTMETGAPILLFDGLTLIADDNEDLWDAIIASPVNVDFSGNVLSGKDTNTGTAPDGTGPSSGVLGGPYADRNGTEIFAIGSTGQTNNKWVDGFARAPNPRLYFAISDLLTIHDISAVSGYYDWASGAWEGDLTDSDPDLDLDGGGLKTGVEWVVGGDPTSASDDVLVAPSSDNSDATFFTFTYRIRDAASADENTTVTVEYGSDLSLDWTDAVDNDDTIEISSADGTGDDEGFDIVTVQIARSLAVGEKLFARLNVSVAAP</sequence>
<dbReference type="Proteomes" id="UP000247099">
    <property type="component" value="Unassembled WGS sequence"/>
</dbReference>
<evidence type="ECO:0000313" key="5">
    <source>
        <dbReference type="Proteomes" id="UP000247099"/>
    </source>
</evidence>
<dbReference type="InParanoid" id="A0A317ZHN6"/>
<dbReference type="PANTHER" id="PTHR31988">
    <property type="entry name" value="ESTERASE, PUTATIVE (DUF303)-RELATED"/>
    <property type="match status" value="1"/>
</dbReference>
<dbReference type="AlphaFoldDB" id="A0A317ZHN6"/>
<feature type="domain" description="Sialate O-acetylesterase" evidence="3">
    <location>
        <begin position="34"/>
        <end position="267"/>
    </location>
</feature>
<dbReference type="InterPro" id="IPR005181">
    <property type="entry name" value="SASA"/>
</dbReference>
<protein>
    <recommendedName>
        <fullName evidence="3">Sialate O-acetylesterase domain-containing protein</fullName>
    </recommendedName>
</protein>
<gene>
    <name evidence="4" type="ORF">DDZ13_03730</name>
</gene>
<keyword evidence="2" id="KW-0732">Signal</keyword>
<proteinExistence type="predicted"/>
<comment type="caution">
    <text evidence="4">The sequence shown here is derived from an EMBL/GenBank/DDBJ whole genome shotgun (WGS) entry which is preliminary data.</text>
</comment>
<keyword evidence="1" id="KW-0378">Hydrolase</keyword>
<evidence type="ECO:0000256" key="1">
    <source>
        <dbReference type="ARBA" id="ARBA00022801"/>
    </source>
</evidence>
<name>A0A317ZHN6_9BACT</name>
<dbReference type="RefSeq" id="WP_110130086.1">
    <property type="nucleotide sequence ID" value="NZ_QHJQ01000002.1"/>
</dbReference>
<reference evidence="4 5" key="1">
    <citation type="submission" date="2018-05" db="EMBL/GenBank/DDBJ databases">
        <title>Coraliomargarita sinensis sp. nov., isolated from a marine solar saltern.</title>
        <authorList>
            <person name="Zhou L.Y."/>
        </authorList>
    </citation>
    <scope>NUCLEOTIDE SEQUENCE [LARGE SCALE GENOMIC DNA]</scope>
    <source>
        <strain evidence="4 5">WN38</strain>
    </source>
</reference>
<feature type="signal peptide" evidence="2">
    <location>
        <begin position="1"/>
        <end position="26"/>
    </location>
</feature>
<organism evidence="4 5">
    <name type="scientific">Coraliomargarita sinensis</name>
    <dbReference type="NCBI Taxonomy" id="2174842"/>
    <lineage>
        <taxon>Bacteria</taxon>
        <taxon>Pseudomonadati</taxon>
        <taxon>Verrucomicrobiota</taxon>
        <taxon>Opitutia</taxon>
        <taxon>Puniceicoccales</taxon>
        <taxon>Coraliomargaritaceae</taxon>
        <taxon>Coraliomargarita</taxon>
    </lineage>
</organism>
<evidence type="ECO:0000259" key="3">
    <source>
        <dbReference type="Pfam" id="PF03629"/>
    </source>
</evidence>
<evidence type="ECO:0000256" key="2">
    <source>
        <dbReference type="SAM" id="SignalP"/>
    </source>
</evidence>
<dbReference type="EMBL" id="QHJQ01000002">
    <property type="protein sequence ID" value="PXA05085.1"/>
    <property type="molecule type" value="Genomic_DNA"/>
</dbReference>
<feature type="chain" id="PRO_5016430826" description="Sialate O-acetylesterase domain-containing protein" evidence="2">
    <location>
        <begin position="27"/>
        <end position="844"/>
    </location>
</feature>
<dbReference type="InterPro" id="IPR036514">
    <property type="entry name" value="SGNH_hydro_sf"/>
</dbReference>
<dbReference type="Gene3D" id="3.40.50.1110">
    <property type="entry name" value="SGNH hydrolase"/>
    <property type="match status" value="1"/>
</dbReference>
<dbReference type="Pfam" id="PF03629">
    <property type="entry name" value="SASA"/>
    <property type="match status" value="1"/>
</dbReference>
<keyword evidence="5" id="KW-1185">Reference proteome</keyword>
<evidence type="ECO:0000313" key="4">
    <source>
        <dbReference type="EMBL" id="PXA05085.1"/>
    </source>
</evidence>
<dbReference type="SUPFAM" id="SSF52266">
    <property type="entry name" value="SGNH hydrolase"/>
    <property type="match status" value="1"/>
</dbReference>